<dbReference type="OrthoDB" id="4506189at2759"/>
<dbReference type="Pfam" id="PF09753">
    <property type="entry name" value="Use1"/>
    <property type="match status" value="1"/>
</dbReference>
<dbReference type="EMBL" id="AFWA02000005">
    <property type="protein sequence ID" value="EMR11616.1"/>
    <property type="molecule type" value="Genomic_DNA"/>
</dbReference>
<dbReference type="STRING" id="1069680.M7NWT3"/>
<evidence type="ECO:0000256" key="6">
    <source>
        <dbReference type="ARBA" id="ARBA00022892"/>
    </source>
</evidence>
<proteinExistence type="inferred from homology"/>
<dbReference type="GO" id="GO:0006890">
    <property type="term" value="P:retrograde vesicle-mediated transport, Golgi to endoplasmic reticulum"/>
    <property type="evidence" value="ECO:0007669"/>
    <property type="project" value="TreeGrafter"/>
</dbReference>
<dbReference type="PANTHER" id="PTHR13050">
    <property type="entry name" value="USE1-LIKE PROTEIN"/>
    <property type="match status" value="1"/>
</dbReference>
<evidence type="ECO:0008006" key="14">
    <source>
        <dbReference type="Google" id="ProtNLM"/>
    </source>
</evidence>
<dbReference type="OMA" id="WEEGKCQ"/>
<keyword evidence="9 11" id="KW-0472">Membrane</keyword>
<evidence type="ECO:0000256" key="5">
    <source>
        <dbReference type="ARBA" id="ARBA00022824"/>
    </source>
</evidence>
<keyword evidence="4 11" id="KW-0812">Transmembrane</keyword>
<dbReference type="GeneID" id="19893754"/>
<gene>
    <name evidence="12" type="ORF">PNEG_00056</name>
</gene>
<keyword evidence="6" id="KW-0931">ER-Golgi transport</keyword>
<dbReference type="eggNOG" id="KOG2678">
    <property type="taxonomic scope" value="Eukaryota"/>
</dbReference>
<dbReference type="GO" id="GO:0005484">
    <property type="term" value="F:SNAP receptor activity"/>
    <property type="evidence" value="ECO:0007669"/>
    <property type="project" value="TreeGrafter"/>
</dbReference>
<dbReference type="VEuPathDB" id="FungiDB:PNEG_00056"/>
<dbReference type="RefSeq" id="XP_007871911.1">
    <property type="nucleotide sequence ID" value="XM_007873720.1"/>
</dbReference>
<dbReference type="InterPro" id="IPR019150">
    <property type="entry name" value="Vesicle_transport_protein_Use1"/>
</dbReference>
<keyword evidence="3" id="KW-0813">Transport</keyword>
<keyword evidence="5" id="KW-0256">Endoplasmic reticulum</keyword>
<keyword evidence="10" id="KW-0175">Coiled coil</keyword>
<accession>M7NWT3</accession>
<protein>
    <recommendedName>
        <fullName evidence="14">t-SNARE coiled-coil homology domain-containing protein</fullName>
    </recommendedName>
</protein>
<evidence type="ECO:0000256" key="3">
    <source>
        <dbReference type="ARBA" id="ARBA00022448"/>
    </source>
</evidence>
<reference evidence="13" key="1">
    <citation type="journal article" date="2016" name="Nat. Commun.">
        <title>Genome analysis of three Pneumocystis species reveals adaptation mechanisms to life exclusively in mammalian hosts.</title>
        <authorList>
            <person name="Ma L."/>
            <person name="Chen Z."/>
            <person name="Huang D.W."/>
            <person name="Kutty G."/>
            <person name="Ishihara M."/>
            <person name="Wang H."/>
            <person name="Abouelleil A."/>
            <person name="Bishop L."/>
            <person name="Davey E."/>
            <person name="Deng R."/>
            <person name="Deng X."/>
            <person name="Fan L."/>
            <person name="Fantoni G."/>
            <person name="Fitzgerald M."/>
            <person name="Gogineni E."/>
            <person name="Goldberg J.M."/>
            <person name="Handley G."/>
            <person name="Hu X."/>
            <person name="Huber C."/>
            <person name="Jiao X."/>
            <person name="Jones K."/>
            <person name="Levin J.Z."/>
            <person name="Liu Y."/>
            <person name="Macdonald P."/>
            <person name="Melnikov A."/>
            <person name="Raley C."/>
            <person name="Sassi M."/>
            <person name="Sherman B.T."/>
            <person name="Song X."/>
            <person name="Sykes S."/>
            <person name="Tran B."/>
            <person name="Walsh L."/>
            <person name="Xia Y."/>
            <person name="Yang J."/>
            <person name="Young S."/>
            <person name="Zeng Q."/>
            <person name="Zheng X."/>
            <person name="Stephens R."/>
            <person name="Nusbaum C."/>
            <person name="Birren B.W."/>
            <person name="Azadi P."/>
            <person name="Lempicki R.A."/>
            <person name="Cuomo C.A."/>
            <person name="Kovacs J.A."/>
        </authorList>
    </citation>
    <scope>NUCLEOTIDE SEQUENCE [LARGE SCALE GENOMIC DNA]</scope>
    <source>
        <strain evidence="13">B123</strain>
    </source>
</reference>
<dbReference type="AlphaFoldDB" id="M7NWT3"/>
<evidence type="ECO:0000256" key="10">
    <source>
        <dbReference type="SAM" id="Coils"/>
    </source>
</evidence>
<name>M7NWT3_PNEMU</name>
<evidence type="ECO:0000256" key="9">
    <source>
        <dbReference type="ARBA" id="ARBA00023136"/>
    </source>
</evidence>
<dbReference type="GO" id="GO:0005789">
    <property type="term" value="C:endoplasmic reticulum membrane"/>
    <property type="evidence" value="ECO:0007669"/>
    <property type="project" value="UniProtKB-SubCell"/>
</dbReference>
<comment type="subcellular location">
    <subcellularLocation>
        <location evidence="1">Endoplasmic reticulum membrane</location>
        <topology evidence="1">Single-pass type IV membrane protein</topology>
    </subcellularLocation>
</comment>
<evidence type="ECO:0000313" key="13">
    <source>
        <dbReference type="Proteomes" id="UP000011958"/>
    </source>
</evidence>
<comment type="caution">
    <text evidence="12">The sequence shown here is derived from an EMBL/GenBank/DDBJ whole genome shotgun (WGS) entry which is preliminary data.</text>
</comment>
<evidence type="ECO:0000256" key="1">
    <source>
        <dbReference type="ARBA" id="ARBA00004163"/>
    </source>
</evidence>
<evidence type="ECO:0000256" key="8">
    <source>
        <dbReference type="ARBA" id="ARBA00022989"/>
    </source>
</evidence>
<keyword evidence="13" id="KW-1185">Reference proteome</keyword>
<evidence type="ECO:0000256" key="7">
    <source>
        <dbReference type="ARBA" id="ARBA00022927"/>
    </source>
</evidence>
<keyword evidence="7" id="KW-0653">Protein transport</keyword>
<evidence type="ECO:0000256" key="4">
    <source>
        <dbReference type="ARBA" id="ARBA00022692"/>
    </source>
</evidence>
<evidence type="ECO:0000313" key="12">
    <source>
        <dbReference type="EMBL" id="EMR11616.1"/>
    </source>
</evidence>
<feature type="transmembrane region" description="Helical" evidence="11">
    <location>
        <begin position="164"/>
        <end position="187"/>
    </location>
</feature>
<dbReference type="Proteomes" id="UP000011958">
    <property type="component" value="Unassembled WGS sequence"/>
</dbReference>
<dbReference type="HOGENOM" id="CLU_1428527_0_0_1"/>
<comment type="similarity">
    <text evidence="2">Belongs to the USE1 family.</text>
</comment>
<dbReference type="GO" id="GO:0031201">
    <property type="term" value="C:SNARE complex"/>
    <property type="evidence" value="ECO:0007669"/>
    <property type="project" value="TreeGrafter"/>
</dbReference>
<sequence>MDIQRFISRLQVNLTKLSYAETPELAKIRANARYARKLILRAEDLGQNMRVERQKIEEIIERIEEKQKEEDNLEIDEVEEKSVENIELEATEEILIQHREMADAMTEKMLRLAQEMKVNARAMGEIAERDQSLILSTGNLLGKNLNIIQITNKRLEKYRRVNSGTFWLSLLSIIVVFISFFVVFFLVRIT</sequence>
<keyword evidence="8 11" id="KW-1133">Transmembrane helix</keyword>
<dbReference type="PANTHER" id="PTHR13050:SF7">
    <property type="entry name" value="VESICLE TRANSPORT PROTEIN USE1"/>
    <property type="match status" value="1"/>
</dbReference>
<evidence type="ECO:0000256" key="2">
    <source>
        <dbReference type="ARBA" id="ARBA00007891"/>
    </source>
</evidence>
<dbReference type="GO" id="GO:0015031">
    <property type="term" value="P:protein transport"/>
    <property type="evidence" value="ECO:0007669"/>
    <property type="project" value="UniProtKB-KW"/>
</dbReference>
<feature type="coiled-coil region" evidence="10">
    <location>
        <begin position="42"/>
        <end position="81"/>
    </location>
</feature>
<evidence type="ECO:0000256" key="11">
    <source>
        <dbReference type="SAM" id="Phobius"/>
    </source>
</evidence>
<organism evidence="12 13">
    <name type="scientific">Pneumocystis murina (strain B123)</name>
    <name type="common">Mouse pneumocystis pneumonia agent</name>
    <name type="synonym">Pneumocystis carinii f. sp. muris</name>
    <dbReference type="NCBI Taxonomy" id="1069680"/>
    <lineage>
        <taxon>Eukaryota</taxon>
        <taxon>Fungi</taxon>
        <taxon>Dikarya</taxon>
        <taxon>Ascomycota</taxon>
        <taxon>Taphrinomycotina</taxon>
        <taxon>Pneumocystomycetes</taxon>
        <taxon>Pneumocystaceae</taxon>
        <taxon>Pneumocystis</taxon>
    </lineage>
</organism>